<evidence type="ECO:0000256" key="1">
    <source>
        <dbReference type="PROSITE-ProRule" id="PRU00023"/>
    </source>
</evidence>
<dbReference type="SUPFAM" id="SSF48403">
    <property type="entry name" value="Ankyrin repeat"/>
    <property type="match status" value="1"/>
</dbReference>
<dbReference type="RefSeq" id="XP_003059617.1">
    <property type="nucleotide sequence ID" value="XM_003059571.1"/>
</dbReference>
<protein>
    <submittedName>
        <fullName evidence="2">Predicted protein</fullName>
    </submittedName>
</protein>
<name>C1MV71_MICPC</name>
<organism evidence="3">
    <name type="scientific">Micromonas pusilla (strain CCMP1545)</name>
    <name type="common">Picoplanktonic green alga</name>
    <dbReference type="NCBI Taxonomy" id="564608"/>
    <lineage>
        <taxon>Eukaryota</taxon>
        <taxon>Viridiplantae</taxon>
        <taxon>Chlorophyta</taxon>
        <taxon>Mamiellophyceae</taxon>
        <taxon>Mamiellales</taxon>
        <taxon>Mamiellaceae</taxon>
        <taxon>Micromonas</taxon>
    </lineage>
</organism>
<keyword evidence="1" id="KW-0040">ANK repeat</keyword>
<dbReference type="eggNOG" id="KOG0504">
    <property type="taxonomic scope" value="Eukaryota"/>
</dbReference>
<dbReference type="GeneID" id="9685057"/>
<evidence type="ECO:0000313" key="2">
    <source>
        <dbReference type="EMBL" id="EEH56749.1"/>
    </source>
</evidence>
<dbReference type="Pfam" id="PF12796">
    <property type="entry name" value="Ank_2"/>
    <property type="match status" value="1"/>
</dbReference>
<dbReference type="Gene3D" id="1.25.40.20">
    <property type="entry name" value="Ankyrin repeat-containing domain"/>
    <property type="match status" value="2"/>
</dbReference>
<dbReference type="KEGG" id="mpp:MICPUCDRAFT_59077"/>
<dbReference type="PRINTS" id="PR01415">
    <property type="entry name" value="ANKYRIN"/>
</dbReference>
<dbReference type="InterPro" id="IPR036770">
    <property type="entry name" value="Ankyrin_rpt-contain_sf"/>
</dbReference>
<dbReference type="GO" id="GO:0071546">
    <property type="term" value="C:pi-body"/>
    <property type="evidence" value="ECO:0007669"/>
    <property type="project" value="TreeGrafter"/>
</dbReference>
<dbReference type="PANTHER" id="PTHR24157">
    <property type="entry name" value="ANKYRIN REPEAT, SAM AND BASIC LEUCINE ZIPPER DOMAIN-CONTAINING PROTEIN 1"/>
    <property type="match status" value="1"/>
</dbReference>
<dbReference type="Proteomes" id="UP000001876">
    <property type="component" value="Unassembled WGS sequence"/>
</dbReference>
<dbReference type="AlphaFoldDB" id="C1MV71"/>
<proteinExistence type="predicted"/>
<dbReference type="PROSITE" id="PS50088">
    <property type="entry name" value="ANK_REPEAT"/>
    <property type="match status" value="2"/>
</dbReference>
<reference evidence="2 3" key="1">
    <citation type="journal article" date="2009" name="Science">
        <title>Green evolution and dynamic adaptations revealed by genomes of the marine picoeukaryotes Micromonas.</title>
        <authorList>
            <person name="Worden A.Z."/>
            <person name="Lee J.H."/>
            <person name="Mock T."/>
            <person name="Rouze P."/>
            <person name="Simmons M.P."/>
            <person name="Aerts A.L."/>
            <person name="Allen A.E."/>
            <person name="Cuvelier M.L."/>
            <person name="Derelle E."/>
            <person name="Everett M.V."/>
            <person name="Foulon E."/>
            <person name="Grimwood J."/>
            <person name="Gundlach H."/>
            <person name="Henrissat B."/>
            <person name="Napoli C."/>
            <person name="McDonald S.M."/>
            <person name="Parker M.S."/>
            <person name="Rombauts S."/>
            <person name="Salamov A."/>
            <person name="Von Dassow P."/>
            <person name="Badger J.H."/>
            <person name="Coutinho P.M."/>
            <person name="Demir E."/>
            <person name="Dubchak I."/>
            <person name="Gentemann C."/>
            <person name="Eikrem W."/>
            <person name="Gready J.E."/>
            <person name="John U."/>
            <person name="Lanier W."/>
            <person name="Lindquist E.A."/>
            <person name="Lucas S."/>
            <person name="Mayer K.F."/>
            <person name="Moreau H."/>
            <person name="Not F."/>
            <person name="Otillar R."/>
            <person name="Panaud O."/>
            <person name="Pangilinan J."/>
            <person name="Paulsen I."/>
            <person name="Piegu B."/>
            <person name="Poliakov A."/>
            <person name="Robbens S."/>
            <person name="Schmutz J."/>
            <person name="Toulza E."/>
            <person name="Wyss T."/>
            <person name="Zelensky A."/>
            <person name="Zhou K."/>
            <person name="Armbrust E.V."/>
            <person name="Bhattacharya D."/>
            <person name="Goodenough U.W."/>
            <person name="Van de Peer Y."/>
            <person name="Grigoriev I.V."/>
        </authorList>
    </citation>
    <scope>NUCLEOTIDE SEQUENCE [LARGE SCALE GENOMIC DNA]</scope>
    <source>
        <strain evidence="2 3">CCMP1545</strain>
    </source>
</reference>
<keyword evidence="3" id="KW-1185">Reference proteome</keyword>
<dbReference type="PANTHER" id="PTHR24157:SF3">
    <property type="entry name" value="ANKYRIN REPEAT, SAM AND BASIC LEUCINE ZIPPER DOMAIN-CONTAINING PROTEIN 1"/>
    <property type="match status" value="1"/>
</dbReference>
<feature type="repeat" description="ANK" evidence="1">
    <location>
        <begin position="92"/>
        <end position="124"/>
    </location>
</feature>
<dbReference type="InterPro" id="IPR002110">
    <property type="entry name" value="Ankyrin_rpt"/>
</dbReference>
<gene>
    <name evidence="2" type="ORF">MICPUCDRAFT_59077</name>
</gene>
<evidence type="ECO:0000313" key="3">
    <source>
        <dbReference type="Proteomes" id="UP000001876"/>
    </source>
</evidence>
<dbReference type="STRING" id="564608.C1MV71"/>
<dbReference type="SMART" id="SM00248">
    <property type="entry name" value="ANK"/>
    <property type="match status" value="4"/>
</dbReference>
<dbReference type="OrthoDB" id="522056at2759"/>
<accession>C1MV71</accession>
<dbReference type="PROSITE" id="PS50297">
    <property type="entry name" value="ANK_REP_REGION"/>
    <property type="match status" value="2"/>
</dbReference>
<sequence>MSTKKDEKSTDKKVMAAMDEMKAVVAAVSEGSVADVVAAAKKFRDETGASVASLRDARGRTPLHLAAQRGDADILIALVKECAVPVDAEDKDGNTPLMAAADYAKPDAVRTLIELGADRAKAKSDGVTAMHRAAASAFAEGAVTSANSINAAACVETLAKDAKDDRFVDAKCASGNTPFLLACSRGAEANIVRLKALGANASATNDAGVGAASLATASGVPGALRAALAAGAPTHLRRVLSRTGPHTTASAW</sequence>
<dbReference type="EMBL" id="GG663740">
    <property type="protein sequence ID" value="EEH56749.1"/>
    <property type="molecule type" value="Genomic_DNA"/>
</dbReference>
<feature type="repeat" description="ANK" evidence="1">
    <location>
        <begin position="58"/>
        <end position="91"/>
    </location>
</feature>